<dbReference type="PANTHER" id="PTHR47926">
    <property type="entry name" value="PENTATRICOPEPTIDE REPEAT-CONTAINING PROTEIN"/>
    <property type="match status" value="1"/>
</dbReference>
<evidence type="ECO:0000313" key="4">
    <source>
        <dbReference type="Proteomes" id="UP000224567"/>
    </source>
</evidence>
<proteinExistence type="predicted"/>
<dbReference type="OrthoDB" id="1887476at2759"/>
<dbReference type="Proteomes" id="UP000224567">
    <property type="component" value="Unassembled WGS sequence"/>
</dbReference>
<dbReference type="FunFam" id="1.25.40.10:FF:000090">
    <property type="entry name" value="Pentatricopeptide repeat-containing protein, chloroplastic"/>
    <property type="match status" value="1"/>
</dbReference>
<dbReference type="InterPro" id="IPR046960">
    <property type="entry name" value="PPR_At4g14850-like_plant"/>
</dbReference>
<feature type="repeat" description="PPR" evidence="2">
    <location>
        <begin position="432"/>
        <end position="466"/>
    </location>
</feature>
<name>A0A2G2VHA8_CAPBA</name>
<evidence type="ECO:0008006" key="5">
    <source>
        <dbReference type="Google" id="ProtNLM"/>
    </source>
</evidence>
<accession>A0A2G2VHA8</accession>
<dbReference type="NCBIfam" id="TIGR00756">
    <property type="entry name" value="PPR"/>
    <property type="match status" value="7"/>
</dbReference>
<evidence type="ECO:0000256" key="2">
    <source>
        <dbReference type="PROSITE-ProRule" id="PRU00708"/>
    </source>
</evidence>
<dbReference type="AlphaFoldDB" id="A0A2G2VHA8"/>
<dbReference type="FunFam" id="1.25.40.10:FF:000285">
    <property type="entry name" value="Pentatricopeptide repeat-containing protein, chloroplastic"/>
    <property type="match status" value="1"/>
</dbReference>
<keyword evidence="1" id="KW-0677">Repeat</keyword>
<feature type="repeat" description="PPR" evidence="2">
    <location>
        <begin position="533"/>
        <end position="567"/>
    </location>
</feature>
<dbReference type="PROSITE" id="PS51375">
    <property type="entry name" value="PPR"/>
    <property type="match status" value="7"/>
</dbReference>
<gene>
    <name evidence="3" type="ORF">CQW23_28712</name>
</gene>
<feature type="repeat" description="PPR" evidence="2">
    <location>
        <begin position="634"/>
        <end position="668"/>
    </location>
</feature>
<comment type="caution">
    <text evidence="3">The sequence shown here is derived from an EMBL/GenBank/DDBJ whole genome shotgun (WGS) entry which is preliminary data.</text>
</comment>
<evidence type="ECO:0000256" key="1">
    <source>
        <dbReference type="ARBA" id="ARBA00022737"/>
    </source>
</evidence>
<sequence length="861" mass="96955">MRFLFFKCREFSTLNPINTLVLVNSKIKGFIQQGNHLEALLAYSKQPLFPLHTSKFTFPPLLKSCSFLPNQLHDTGKIVHATIILKGLHYDPFITTSLINMYVKCGSLCNALQLFDFISQCEDLNRDVTIWNAMLDGYIRNGLTEECMGLFRRMQELGVKSDEYSLSILLRFFNNGRIGLSKAKEVHGYVIRNSFGRDPFVVTALIDMYSSCGRPKDAWCIFESVEDKDNIVVWNALMGGLSENRLWRNSMRLYSLAKNKGCKLMSTTYSITLKACSEAEDIDFGRQVHSDVVKMDFENDPYVCTSVLSMYARVCLLEDADRAFDSVLDKEVEVWNSMISAYVGNGRGDDALCVFNEMRLRGVLSDSFTLSNILISCSMTESYDLGRVIHGELIKKPIQNNIALQSALVTMYSKYGMLKDALEVFSRMVEKDVVAWGSMISGLCQNKKFDLALEIYKEMETHNVNPDADIRAMVINASAGLKSLDLGCSVHGITIKRGEELDSSVSSSLLDMYSNCGQPEMAEKIFSGVSYKNLVVWNSLISCYSKNDLPELSLKLLPQLVEQGFYPDAVTLTSALTAVSSLAILIKGKTIHCYQIRHHILEDSQVENALVDMYVKSGCLKYAERIFKYMSKRNLVTWNTMIAGYGSHSECLKAINLFNEMRKSGVMPDAVTFLSLISSCNHAGLVDEGLKLFYLMEEYGIKPQMDHYINMVDLLGRAGRLDYAYNFIQNLEVEPDRGVWLCLLSACRVHQNVELGEIAGNKLLKMEPNRGSNYVQLLNLYVEAGMREEAASLRALMRQKGLKKNPGCSWIEVKNELEVFFSSDSSSTKTTAIYETLHSLRSIMKKGDYETELACLPSPSC</sequence>
<reference evidence="3 4" key="1">
    <citation type="journal article" date="2017" name="Genome Biol.">
        <title>New reference genome sequences of hot pepper reveal the massive evolution of plant disease-resistance genes by retroduplication.</title>
        <authorList>
            <person name="Kim S."/>
            <person name="Park J."/>
            <person name="Yeom S.I."/>
            <person name="Kim Y.M."/>
            <person name="Seo E."/>
            <person name="Kim K.T."/>
            <person name="Kim M.S."/>
            <person name="Lee J.M."/>
            <person name="Cheong K."/>
            <person name="Shin H.S."/>
            <person name="Kim S.B."/>
            <person name="Han K."/>
            <person name="Lee J."/>
            <person name="Park M."/>
            <person name="Lee H.A."/>
            <person name="Lee H.Y."/>
            <person name="Lee Y."/>
            <person name="Oh S."/>
            <person name="Lee J.H."/>
            <person name="Choi E."/>
            <person name="Choi E."/>
            <person name="Lee S.E."/>
            <person name="Jeon J."/>
            <person name="Kim H."/>
            <person name="Choi G."/>
            <person name="Song H."/>
            <person name="Lee J."/>
            <person name="Lee S.C."/>
            <person name="Kwon J.K."/>
            <person name="Lee H.Y."/>
            <person name="Koo N."/>
            <person name="Hong Y."/>
            <person name="Kim R.W."/>
            <person name="Kang W.H."/>
            <person name="Huh J.H."/>
            <person name="Kang B.C."/>
            <person name="Yang T.J."/>
            <person name="Lee Y.H."/>
            <person name="Bennetzen J.L."/>
            <person name="Choi D."/>
        </authorList>
    </citation>
    <scope>NUCLEOTIDE SEQUENCE [LARGE SCALE GENOMIC DNA]</scope>
    <source>
        <strain evidence="4">cv. PBC81</strain>
    </source>
</reference>
<feature type="repeat" description="PPR" evidence="2">
    <location>
        <begin position="331"/>
        <end position="365"/>
    </location>
</feature>
<feature type="repeat" description="PPR" evidence="2">
    <location>
        <begin position="127"/>
        <end position="161"/>
    </location>
</feature>
<protein>
    <recommendedName>
        <fullName evidence="5">Pentatricopeptide repeat-containing protein</fullName>
    </recommendedName>
</protein>
<dbReference type="FunFam" id="1.25.40.10:FF:000073">
    <property type="entry name" value="Pentatricopeptide repeat-containing protein chloroplastic"/>
    <property type="match status" value="1"/>
</dbReference>
<dbReference type="Pfam" id="PF20431">
    <property type="entry name" value="E_motif"/>
    <property type="match status" value="1"/>
</dbReference>
<organism evidence="3 4">
    <name type="scientific">Capsicum baccatum</name>
    <name type="common">Peruvian pepper</name>
    <dbReference type="NCBI Taxonomy" id="33114"/>
    <lineage>
        <taxon>Eukaryota</taxon>
        <taxon>Viridiplantae</taxon>
        <taxon>Streptophyta</taxon>
        <taxon>Embryophyta</taxon>
        <taxon>Tracheophyta</taxon>
        <taxon>Spermatophyta</taxon>
        <taxon>Magnoliopsida</taxon>
        <taxon>eudicotyledons</taxon>
        <taxon>Gunneridae</taxon>
        <taxon>Pentapetalae</taxon>
        <taxon>asterids</taxon>
        <taxon>lamiids</taxon>
        <taxon>Solanales</taxon>
        <taxon>Solanaceae</taxon>
        <taxon>Solanoideae</taxon>
        <taxon>Capsiceae</taxon>
        <taxon>Capsicum</taxon>
    </lineage>
</organism>
<dbReference type="GO" id="GO:0003729">
    <property type="term" value="F:mRNA binding"/>
    <property type="evidence" value="ECO:0007669"/>
    <property type="project" value="UniProtKB-ARBA"/>
</dbReference>
<feature type="repeat" description="PPR" evidence="2">
    <location>
        <begin position="230"/>
        <end position="264"/>
    </location>
</feature>
<dbReference type="STRING" id="33114.A0A2G2VHA8"/>
<keyword evidence="4" id="KW-1185">Reference proteome</keyword>
<evidence type="ECO:0000313" key="3">
    <source>
        <dbReference type="EMBL" id="PHT32375.1"/>
    </source>
</evidence>
<dbReference type="InterPro" id="IPR002885">
    <property type="entry name" value="PPR_rpt"/>
</dbReference>
<feature type="repeat" description="PPR" evidence="2">
    <location>
        <begin position="669"/>
        <end position="703"/>
    </location>
</feature>
<dbReference type="Gene3D" id="1.25.40.10">
    <property type="entry name" value="Tetratricopeptide repeat domain"/>
    <property type="match status" value="6"/>
</dbReference>
<dbReference type="EMBL" id="MLFT02000012">
    <property type="protein sequence ID" value="PHT32375.1"/>
    <property type="molecule type" value="Genomic_DNA"/>
</dbReference>
<reference evidence="4" key="2">
    <citation type="journal article" date="2017" name="J. Anim. Genet.">
        <title>Multiple reference genome sequences of hot pepper reveal the massive evolution of plant disease resistance genes by retroduplication.</title>
        <authorList>
            <person name="Kim S."/>
            <person name="Park J."/>
            <person name="Yeom S.-I."/>
            <person name="Kim Y.-M."/>
            <person name="Seo E."/>
            <person name="Kim K.-T."/>
            <person name="Kim M.-S."/>
            <person name="Lee J.M."/>
            <person name="Cheong K."/>
            <person name="Shin H.-S."/>
            <person name="Kim S.-B."/>
            <person name="Han K."/>
            <person name="Lee J."/>
            <person name="Park M."/>
            <person name="Lee H.-A."/>
            <person name="Lee H.-Y."/>
            <person name="Lee Y."/>
            <person name="Oh S."/>
            <person name="Lee J.H."/>
            <person name="Choi E."/>
            <person name="Choi E."/>
            <person name="Lee S.E."/>
            <person name="Jeon J."/>
            <person name="Kim H."/>
            <person name="Choi G."/>
            <person name="Song H."/>
            <person name="Lee J."/>
            <person name="Lee S.-C."/>
            <person name="Kwon J.-K."/>
            <person name="Lee H.-Y."/>
            <person name="Koo N."/>
            <person name="Hong Y."/>
            <person name="Kim R.W."/>
            <person name="Kang W.-H."/>
            <person name="Huh J.H."/>
            <person name="Kang B.-C."/>
            <person name="Yang T.-J."/>
            <person name="Lee Y.-H."/>
            <person name="Bennetzen J.L."/>
            <person name="Choi D."/>
        </authorList>
    </citation>
    <scope>NUCLEOTIDE SEQUENCE [LARGE SCALE GENOMIC DNA]</scope>
    <source>
        <strain evidence="4">cv. PBC81</strain>
    </source>
</reference>
<dbReference type="Pfam" id="PF01535">
    <property type="entry name" value="PPR"/>
    <property type="match status" value="4"/>
</dbReference>
<dbReference type="GO" id="GO:0009451">
    <property type="term" value="P:RNA modification"/>
    <property type="evidence" value="ECO:0007669"/>
    <property type="project" value="InterPro"/>
</dbReference>
<dbReference type="InterPro" id="IPR011990">
    <property type="entry name" value="TPR-like_helical_dom_sf"/>
</dbReference>
<dbReference type="InterPro" id="IPR046848">
    <property type="entry name" value="E_motif"/>
</dbReference>
<dbReference type="PANTHER" id="PTHR47926:SF452">
    <property type="entry name" value="PENTATRICOPEPTIDE REPEAT-CONTAINING PROTEIN"/>
    <property type="match status" value="1"/>
</dbReference>
<dbReference type="Pfam" id="PF13041">
    <property type="entry name" value="PPR_2"/>
    <property type="match status" value="4"/>
</dbReference>